<protein>
    <submittedName>
        <fullName evidence="1">Uncharacterized protein</fullName>
    </submittedName>
</protein>
<name>A0A5B7D277_PORTR</name>
<dbReference type="Proteomes" id="UP000324222">
    <property type="component" value="Unassembled WGS sequence"/>
</dbReference>
<dbReference type="AlphaFoldDB" id="A0A5B7D277"/>
<accession>A0A5B7D277</accession>
<proteinExistence type="predicted"/>
<sequence>MLKEARAAQSLASHVMPSMPLASTMALVLRTEARRGRRNIVPSSGRPFSARVCTSIATVLQSSPGIKIWIQGLRACVPHPYLRSVDGAGETCYVCLP</sequence>
<evidence type="ECO:0000313" key="2">
    <source>
        <dbReference type="Proteomes" id="UP000324222"/>
    </source>
</evidence>
<evidence type="ECO:0000313" key="1">
    <source>
        <dbReference type="EMBL" id="MPC16157.1"/>
    </source>
</evidence>
<reference evidence="1 2" key="1">
    <citation type="submission" date="2019-05" db="EMBL/GenBank/DDBJ databases">
        <title>Another draft genome of Portunus trituberculatus and its Hox gene families provides insights of decapod evolution.</title>
        <authorList>
            <person name="Jeong J.-H."/>
            <person name="Song I."/>
            <person name="Kim S."/>
            <person name="Choi T."/>
            <person name="Kim D."/>
            <person name="Ryu S."/>
            <person name="Kim W."/>
        </authorList>
    </citation>
    <scope>NUCLEOTIDE SEQUENCE [LARGE SCALE GENOMIC DNA]</scope>
    <source>
        <tissue evidence="1">Muscle</tissue>
    </source>
</reference>
<comment type="caution">
    <text evidence="1">The sequence shown here is derived from an EMBL/GenBank/DDBJ whole genome shotgun (WGS) entry which is preliminary data.</text>
</comment>
<organism evidence="1 2">
    <name type="scientific">Portunus trituberculatus</name>
    <name type="common">Swimming crab</name>
    <name type="synonym">Neptunus trituberculatus</name>
    <dbReference type="NCBI Taxonomy" id="210409"/>
    <lineage>
        <taxon>Eukaryota</taxon>
        <taxon>Metazoa</taxon>
        <taxon>Ecdysozoa</taxon>
        <taxon>Arthropoda</taxon>
        <taxon>Crustacea</taxon>
        <taxon>Multicrustacea</taxon>
        <taxon>Malacostraca</taxon>
        <taxon>Eumalacostraca</taxon>
        <taxon>Eucarida</taxon>
        <taxon>Decapoda</taxon>
        <taxon>Pleocyemata</taxon>
        <taxon>Brachyura</taxon>
        <taxon>Eubrachyura</taxon>
        <taxon>Portunoidea</taxon>
        <taxon>Portunidae</taxon>
        <taxon>Portuninae</taxon>
        <taxon>Portunus</taxon>
    </lineage>
</organism>
<keyword evidence="2" id="KW-1185">Reference proteome</keyword>
<dbReference type="EMBL" id="VSRR010000484">
    <property type="protein sequence ID" value="MPC16157.1"/>
    <property type="molecule type" value="Genomic_DNA"/>
</dbReference>
<gene>
    <name evidence="1" type="ORF">E2C01_008978</name>
</gene>